<reference evidence="1 2" key="1">
    <citation type="journal article" date="2012" name="Microbes Environ.">
        <title>Complete genome sequence of Bradyrhizobium sp. S23321: insights into symbiosis evolution in soil oligotrophs.</title>
        <authorList>
            <person name="Okubo T."/>
            <person name="Tsukui T."/>
            <person name="Maita H."/>
            <person name="Okamoto S."/>
            <person name="Oshima K."/>
            <person name="Fujisawa T."/>
            <person name="Saito A."/>
            <person name="Futamata H."/>
            <person name="Hattori R."/>
            <person name="Shimomura Y."/>
            <person name="Haruta S."/>
            <person name="Morimoto S."/>
            <person name="Wang Y."/>
            <person name="Sakai Y."/>
            <person name="Hattori M."/>
            <person name="Aizawa S."/>
            <person name="Nagashima K.V.P."/>
            <person name="Masuda S."/>
            <person name="Hattori T."/>
            <person name="Yamashita A."/>
            <person name="Bao Z."/>
            <person name="Hayatsu M."/>
            <person name="Kajiya-Kanegae H."/>
            <person name="Yoshinaga I."/>
            <person name="Sakamoto K."/>
            <person name="Toyota K."/>
            <person name="Nakao M."/>
            <person name="Kohara M."/>
            <person name="Anda M."/>
            <person name="Niwa R."/>
            <person name="Jung-Hwan P."/>
            <person name="Sameshima-Saito R."/>
            <person name="Tokuda S."/>
            <person name="Yamamoto S."/>
            <person name="Yamamoto S."/>
            <person name="Yokoyama T."/>
            <person name="Akutsu T."/>
            <person name="Nakamura Y."/>
            <person name="Nakahira-Yanaka Y."/>
            <person name="Takada Hoshino Y."/>
            <person name="Hirakawa H."/>
            <person name="Mitsui H."/>
            <person name="Terasawa K."/>
            <person name="Itakura M."/>
            <person name="Sato S."/>
            <person name="Ikeda-Ohtsubo W."/>
            <person name="Sakakura N."/>
            <person name="Kaminuma E."/>
            <person name="Minamisawa K."/>
        </authorList>
    </citation>
    <scope>NUCLEOTIDE SEQUENCE [LARGE SCALE GENOMIC DNA]</scope>
    <source>
        <strain evidence="1 2">S23321</strain>
    </source>
</reference>
<dbReference type="EMBL" id="AP012279">
    <property type="protein sequence ID" value="BAL78095.1"/>
    <property type="molecule type" value="Genomic_DNA"/>
</dbReference>
<dbReference type="RefSeq" id="WP_015687372.1">
    <property type="nucleotide sequence ID" value="NC_017082.1"/>
</dbReference>
<dbReference type="AlphaFoldDB" id="A0AAI8MGI4"/>
<accession>A0AAI8MGI4</accession>
<gene>
    <name evidence="1" type="ORF">S23_49010</name>
</gene>
<evidence type="ECO:0000313" key="1">
    <source>
        <dbReference type="EMBL" id="BAL78095.1"/>
    </source>
</evidence>
<evidence type="ECO:0000313" key="2">
    <source>
        <dbReference type="Proteomes" id="UP000007886"/>
    </source>
</evidence>
<protein>
    <recommendedName>
        <fullName evidence="3">DUF2946 domain-containing protein</fullName>
    </recommendedName>
</protein>
<dbReference type="Proteomes" id="UP000007886">
    <property type="component" value="Chromosome"/>
</dbReference>
<dbReference type="KEGG" id="brs:S23_49010"/>
<dbReference type="Pfam" id="PF11162">
    <property type="entry name" value="DUF2946"/>
    <property type="match status" value="1"/>
</dbReference>
<keyword evidence="2" id="KW-1185">Reference proteome</keyword>
<name>A0AAI8MGI4_9BRAD</name>
<evidence type="ECO:0008006" key="3">
    <source>
        <dbReference type="Google" id="ProtNLM"/>
    </source>
</evidence>
<proteinExistence type="predicted"/>
<organism evidence="1 2">
    <name type="scientific">Bradyrhizobium cosmicum</name>
    <dbReference type="NCBI Taxonomy" id="1404864"/>
    <lineage>
        <taxon>Bacteria</taxon>
        <taxon>Pseudomonadati</taxon>
        <taxon>Pseudomonadota</taxon>
        <taxon>Alphaproteobacteria</taxon>
        <taxon>Hyphomicrobiales</taxon>
        <taxon>Nitrobacteraceae</taxon>
        <taxon>Bradyrhizobium</taxon>
    </lineage>
</organism>
<sequence length="127" mass="13392">MTGFAFKRRIGWGAAFIAAYALVFNVILSSILIASVSPLAAAAAHELCISSDNGDSARTDADKNRGKTAAHCPLCVGHHVAGGLPPVEPAFTDRVPIPASAVYSFRQRIVAYARSYDHQSRGPPALT</sequence>
<dbReference type="InterPro" id="IPR021333">
    <property type="entry name" value="DUF2946"/>
</dbReference>